<dbReference type="GO" id="GO:0006260">
    <property type="term" value="P:DNA replication"/>
    <property type="evidence" value="ECO:0007669"/>
    <property type="project" value="UniProtKB-KW"/>
</dbReference>
<feature type="binding site" evidence="11">
    <location>
        <position position="202"/>
    </location>
    <ligand>
        <name>Zn(2+)</name>
        <dbReference type="ChEBI" id="CHEBI:29105"/>
        <label>2</label>
    </ligand>
</feature>
<name>A0A099SYV3_METMT</name>
<dbReference type="NCBIfam" id="NF008035">
    <property type="entry name" value="PRK10767.1"/>
    <property type="match status" value="1"/>
</dbReference>
<dbReference type="GO" id="GO:0042026">
    <property type="term" value="P:protein refolding"/>
    <property type="evidence" value="ECO:0007669"/>
    <property type="project" value="TreeGrafter"/>
</dbReference>
<keyword evidence="4 11" id="KW-0235">DNA replication</keyword>
<dbReference type="InterPro" id="IPR036869">
    <property type="entry name" value="J_dom_sf"/>
</dbReference>
<feature type="binding site" evidence="11">
    <location>
        <position position="199"/>
    </location>
    <ligand>
        <name>Zn(2+)</name>
        <dbReference type="ChEBI" id="CHEBI:29105"/>
        <label>2</label>
    </ligand>
</feature>
<dbReference type="Gene3D" id="1.10.287.110">
    <property type="entry name" value="DnaJ domain"/>
    <property type="match status" value="1"/>
</dbReference>
<evidence type="ECO:0000259" key="14">
    <source>
        <dbReference type="PROSITE" id="PS51188"/>
    </source>
</evidence>
<feature type="binding site" evidence="11">
    <location>
        <position position="156"/>
    </location>
    <ligand>
        <name>Zn(2+)</name>
        <dbReference type="ChEBI" id="CHEBI:29105"/>
        <label>1</label>
    </ligand>
</feature>
<comment type="caution">
    <text evidence="15">The sequence shown here is derived from an EMBL/GenBank/DDBJ whole genome shotgun (WGS) entry which is preliminary data.</text>
</comment>
<comment type="subcellular location">
    <subcellularLocation>
        <location evidence="1 11">Cytoplasm</location>
    </subcellularLocation>
</comment>
<evidence type="ECO:0000256" key="9">
    <source>
        <dbReference type="ARBA" id="ARBA00023016"/>
    </source>
</evidence>
<evidence type="ECO:0000256" key="12">
    <source>
        <dbReference type="PROSITE-ProRule" id="PRU00546"/>
    </source>
</evidence>
<dbReference type="OrthoDB" id="8967at2157"/>
<evidence type="ECO:0000256" key="6">
    <source>
        <dbReference type="ARBA" id="ARBA00022737"/>
    </source>
</evidence>
<dbReference type="NCBIfam" id="NF010891">
    <property type="entry name" value="PRK14298.1"/>
    <property type="match status" value="1"/>
</dbReference>
<dbReference type="Proteomes" id="UP000029859">
    <property type="component" value="Unassembled WGS sequence"/>
</dbReference>
<keyword evidence="8 11" id="KW-0862">Zinc</keyword>
<dbReference type="PROSITE" id="PS00636">
    <property type="entry name" value="DNAJ_1"/>
    <property type="match status" value="1"/>
</dbReference>
<evidence type="ECO:0000313" key="15">
    <source>
        <dbReference type="EMBL" id="KGK98067.1"/>
    </source>
</evidence>
<evidence type="ECO:0000313" key="16">
    <source>
        <dbReference type="Proteomes" id="UP000029859"/>
    </source>
</evidence>
<protein>
    <recommendedName>
        <fullName evidence="11">Chaperone protein DnaJ</fullName>
    </recommendedName>
</protein>
<dbReference type="HAMAP" id="MF_01152">
    <property type="entry name" value="DnaJ"/>
    <property type="match status" value="1"/>
</dbReference>
<dbReference type="PROSITE" id="PS51188">
    <property type="entry name" value="ZF_CR"/>
    <property type="match status" value="1"/>
</dbReference>
<dbReference type="EMBL" id="JRHO01000014">
    <property type="protein sequence ID" value="KGK98067.1"/>
    <property type="molecule type" value="Genomic_DNA"/>
</dbReference>
<evidence type="ECO:0000256" key="11">
    <source>
        <dbReference type="HAMAP-Rule" id="MF_01152"/>
    </source>
</evidence>
<evidence type="ECO:0000256" key="2">
    <source>
        <dbReference type="ARBA" id="ARBA00011738"/>
    </source>
</evidence>
<accession>A0A099SYV3</accession>
<feature type="repeat" description="CXXCXGXG motif" evidence="11">
    <location>
        <begin position="156"/>
        <end position="163"/>
    </location>
</feature>
<feature type="repeat" description="CXXCXGXG motif" evidence="11">
    <location>
        <begin position="213"/>
        <end position="220"/>
    </location>
</feature>
<feature type="domain" description="CR-type" evidence="14">
    <location>
        <begin position="143"/>
        <end position="225"/>
    </location>
</feature>
<comment type="similarity">
    <text evidence="11">Belongs to the DnaJ family.</text>
</comment>
<keyword evidence="5 11" id="KW-0479">Metal-binding</keyword>
<feature type="domain" description="J" evidence="13">
    <location>
        <begin position="6"/>
        <end position="70"/>
    </location>
</feature>
<dbReference type="GO" id="GO:0051082">
    <property type="term" value="F:unfolded protein binding"/>
    <property type="evidence" value="ECO:0007669"/>
    <property type="project" value="UniProtKB-UniRule"/>
</dbReference>
<dbReference type="GO" id="GO:0008270">
    <property type="term" value="F:zinc ion binding"/>
    <property type="evidence" value="ECO:0007669"/>
    <property type="project" value="UniProtKB-UniRule"/>
</dbReference>
<evidence type="ECO:0000256" key="1">
    <source>
        <dbReference type="ARBA" id="ARBA00004496"/>
    </source>
</evidence>
<dbReference type="SUPFAM" id="SSF49493">
    <property type="entry name" value="HSP40/DnaJ peptide-binding domain"/>
    <property type="match status" value="2"/>
</dbReference>
<dbReference type="InterPro" id="IPR036410">
    <property type="entry name" value="HSP_DnaJ_Cys-rich_dom_sf"/>
</dbReference>
<dbReference type="AlphaFoldDB" id="A0A099SYV3"/>
<dbReference type="PROSITE" id="PS50076">
    <property type="entry name" value="DNAJ_2"/>
    <property type="match status" value="1"/>
</dbReference>
<feature type="binding site" evidence="11">
    <location>
        <position position="216"/>
    </location>
    <ligand>
        <name>Zn(2+)</name>
        <dbReference type="ChEBI" id="CHEBI:29105"/>
        <label>1</label>
    </ligand>
</feature>
<dbReference type="InterPro" id="IPR012724">
    <property type="entry name" value="DnaJ"/>
</dbReference>
<keyword evidence="9 11" id="KW-0346">Stress response</keyword>
<dbReference type="Pfam" id="PF00684">
    <property type="entry name" value="DnaJ_CXXCXGXG"/>
    <property type="match status" value="1"/>
</dbReference>
<dbReference type="InterPro" id="IPR018253">
    <property type="entry name" value="DnaJ_domain_CS"/>
</dbReference>
<feature type="repeat" description="CXXCXGXG motif" evidence="11">
    <location>
        <begin position="199"/>
        <end position="206"/>
    </location>
</feature>
<dbReference type="PRINTS" id="PR00625">
    <property type="entry name" value="JDOMAIN"/>
</dbReference>
<comment type="cofactor">
    <cofactor evidence="11">
        <name>Zn(2+)</name>
        <dbReference type="ChEBI" id="CHEBI:29105"/>
    </cofactor>
    <text evidence="11">Binds 2 Zn(2+) ions per monomer.</text>
</comment>
<feature type="binding site" evidence="11">
    <location>
        <position position="176"/>
    </location>
    <ligand>
        <name>Zn(2+)</name>
        <dbReference type="ChEBI" id="CHEBI:29105"/>
        <label>2</label>
    </ligand>
</feature>
<evidence type="ECO:0000256" key="4">
    <source>
        <dbReference type="ARBA" id="ARBA00022705"/>
    </source>
</evidence>
<dbReference type="CDD" id="cd10719">
    <property type="entry name" value="DnaJ_zf"/>
    <property type="match status" value="1"/>
</dbReference>
<dbReference type="CDD" id="cd10747">
    <property type="entry name" value="DnaJ_C"/>
    <property type="match status" value="1"/>
</dbReference>
<dbReference type="SUPFAM" id="SSF46565">
    <property type="entry name" value="Chaperone J-domain"/>
    <property type="match status" value="1"/>
</dbReference>
<dbReference type="InterPro" id="IPR008971">
    <property type="entry name" value="HSP40/DnaJ_pept-bd"/>
</dbReference>
<keyword evidence="10 11" id="KW-0143">Chaperone</keyword>
<feature type="binding site" evidence="11">
    <location>
        <position position="213"/>
    </location>
    <ligand>
        <name>Zn(2+)</name>
        <dbReference type="ChEBI" id="CHEBI:29105"/>
        <label>1</label>
    </ligand>
</feature>
<feature type="binding site" evidence="11">
    <location>
        <position position="159"/>
    </location>
    <ligand>
        <name>Zn(2+)</name>
        <dbReference type="ChEBI" id="CHEBI:29105"/>
        <label>1</label>
    </ligand>
</feature>
<feature type="zinc finger region" description="CR-type" evidence="12">
    <location>
        <begin position="143"/>
        <end position="225"/>
    </location>
</feature>
<comment type="subunit">
    <text evidence="2 11">Homodimer.</text>
</comment>
<dbReference type="PANTHER" id="PTHR43096">
    <property type="entry name" value="DNAJ HOMOLOG 1, MITOCHONDRIAL-RELATED"/>
    <property type="match status" value="1"/>
</dbReference>
<organism evidence="15 16">
    <name type="scientific">Methanococcoides methylutens</name>
    <dbReference type="NCBI Taxonomy" id="2226"/>
    <lineage>
        <taxon>Archaea</taxon>
        <taxon>Methanobacteriati</taxon>
        <taxon>Methanobacteriota</taxon>
        <taxon>Stenosarchaea group</taxon>
        <taxon>Methanomicrobia</taxon>
        <taxon>Methanosarcinales</taxon>
        <taxon>Methanosarcinaceae</taxon>
        <taxon>Methanococcoides</taxon>
    </lineage>
</organism>
<evidence type="ECO:0000259" key="13">
    <source>
        <dbReference type="PROSITE" id="PS50076"/>
    </source>
</evidence>
<evidence type="ECO:0000256" key="5">
    <source>
        <dbReference type="ARBA" id="ARBA00022723"/>
    </source>
</evidence>
<keyword evidence="16" id="KW-1185">Reference proteome</keyword>
<dbReference type="Gene3D" id="2.10.230.10">
    <property type="entry name" value="Heat shock protein DnaJ, cysteine-rich domain"/>
    <property type="match status" value="1"/>
</dbReference>
<dbReference type="CDD" id="cd06257">
    <property type="entry name" value="DnaJ"/>
    <property type="match status" value="1"/>
</dbReference>
<dbReference type="InterPro" id="IPR001305">
    <property type="entry name" value="HSP_DnaJ_Cys-rich_dom"/>
</dbReference>
<keyword evidence="7 11" id="KW-0863">Zinc-finger</keyword>
<dbReference type="InterPro" id="IPR002939">
    <property type="entry name" value="DnaJ_C"/>
</dbReference>
<dbReference type="GO" id="GO:0005524">
    <property type="term" value="F:ATP binding"/>
    <property type="evidence" value="ECO:0007669"/>
    <property type="project" value="InterPro"/>
</dbReference>
<keyword evidence="3 11" id="KW-0963">Cytoplasm</keyword>
<dbReference type="SMART" id="SM00271">
    <property type="entry name" value="DnaJ"/>
    <property type="match status" value="1"/>
</dbReference>
<dbReference type="FunFam" id="1.10.287.110:FF:000031">
    <property type="entry name" value="Molecular chaperone DnaJ"/>
    <property type="match status" value="1"/>
</dbReference>
<evidence type="ECO:0000256" key="10">
    <source>
        <dbReference type="ARBA" id="ARBA00023186"/>
    </source>
</evidence>
<dbReference type="GO" id="GO:0005737">
    <property type="term" value="C:cytoplasm"/>
    <property type="evidence" value="ECO:0007669"/>
    <property type="project" value="UniProtKB-SubCell"/>
</dbReference>
<sequence>MSTTRDYYEILGVAKDASETEIKKAYRKLAMKFHPDKNKDDGAEEKFKEISEAYAVLSDDEKRSQYDRFGHAGIDGRYSTEDIFRNADFGGFEDLGDIFGSIFGGGFGGFGGFGGGGHRRQGPTRGSDLRYDLAVTLEQAAFGEQVKINIPRAENCETCGGTGAKEGTSPTTCPKCRGSGQMTHSRRTPLGNFMTTTTCDNCHGRGQIIESPCPVCKGSGKQKKVRKIEVRVPKGSDTGLRLKVSGEGEAGSPGAPSGDLYVVIHIKPHEKFDRIGDDIVYEVPITFSQAALGSEVMVPTLHGKVKMKIKAGTQTHSILRLKGKGMPHLHGHGQGDQLVKVVVETPTDLTEKQKGLLEELDKLSGTRSNGSKGGKGFFDKVKDAFETAISNTVSGPVDS</sequence>
<dbReference type="GO" id="GO:0009408">
    <property type="term" value="P:response to heat"/>
    <property type="evidence" value="ECO:0007669"/>
    <property type="project" value="InterPro"/>
</dbReference>
<dbReference type="Gene3D" id="2.60.260.20">
    <property type="entry name" value="Urease metallochaperone UreE, N-terminal domain"/>
    <property type="match status" value="2"/>
</dbReference>
<reference evidence="15 16" key="1">
    <citation type="submission" date="2014-09" db="EMBL/GenBank/DDBJ databases">
        <title>Draft genome sequence of an obligately methylotrophic methanogen, Methanococcoides methylutens, isolated from marine sediment.</title>
        <authorList>
            <person name="Guan Y."/>
            <person name="Ngugi D.K."/>
            <person name="Blom J."/>
            <person name="Ali S."/>
            <person name="Ferry J.G."/>
            <person name="Stingl U."/>
        </authorList>
    </citation>
    <scope>NUCLEOTIDE SEQUENCE [LARGE SCALE GENOMIC DNA]</scope>
    <source>
        <strain evidence="15 16">DSM 2657</strain>
    </source>
</reference>
<dbReference type="NCBIfam" id="TIGR02349">
    <property type="entry name" value="DnaJ_bact"/>
    <property type="match status" value="1"/>
</dbReference>
<dbReference type="RefSeq" id="WP_048195307.1">
    <property type="nucleotide sequence ID" value="NZ_CAAGSM010000001.1"/>
</dbReference>
<dbReference type="FunFam" id="2.10.230.10:FF:000002">
    <property type="entry name" value="Molecular chaperone DnaJ"/>
    <property type="match status" value="1"/>
</dbReference>
<evidence type="ECO:0000256" key="7">
    <source>
        <dbReference type="ARBA" id="ARBA00022771"/>
    </source>
</evidence>
<feature type="binding site" evidence="11">
    <location>
        <position position="173"/>
    </location>
    <ligand>
        <name>Zn(2+)</name>
        <dbReference type="ChEBI" id="CHEBI:29105"/>
        <label>2</label>
    </ligand>
</feature>
<dbReference type="GO" id="GO:0031072">
    <property type="term" value="F:heat shock protein binding"/>
    <property type="evidence" value="ECO:0007669"/>
    <property type="project" value="InterPro"/>
</dbReference>
<gene>
    <name evidence="11" type="primary">dnaJ</name>
    <name evidence="15" type="ORF">LI82_10010</name>
</gene>
<keyword evidence="6 11" id="KW-0677">Repeat</keyword>
<comment type="function">
    <text evidence="11">Participates actively in the response to hyperosmotic and heat shock by preventing the aggregation of stress-denatured proteins and by disaggregating proteins, also in an autonomous, DnaK-independent fashion. Unfolded proteins bind initially to DnaJ; upon interaction with the DnaJ-bound protein, DnaK hydrolyzes its bound ATP, resulting in the formation of a stable complex. GrpE releases ADP from DnaK; ATP binding to DnaK triggers the release of the substrate protein, thus completing the reaction cycle. Several rounds of ATP-dependent interactions between DnaJ, DnaK and GrpE are required for fully efficient folding. Also involved, together with DnaK and GrpE, in the DNA replication of plasmids through activation of initiation proteins.</text>
</comment>
<evidence type="ECO:0000256" key="8">
    <source>
        <dbReference type="ARBA" id="ARBA00022833"/>
    </source>
</evidence>
<dbReference type="InterPro" id="IPR001623">
    <property type="entry name" value="DnaJ_domain"/>
</dbReference>
<dbReference type="Pfam" id="PF00226">
    <property type="entry name" value="DnaJ"/>
    <property type="match status" value="1"/>
</dbReference>
<dbReference type="SUPFAM" id="SSF57938">
    <property type="entry name" value="DnaJ/Hsp40 cysteine-rich domain"/>
    <property type="match status" value="1"/>
</dbReference>
<proteinExistence type="inferred from homology"/>
<dbReference type="Pfam" id="PF01556">
    <property type="entry name" value="DnaJ_C"/>
    <property type="match status" value="1"/>
</dbReference>
<feature type="repeat" description="CXXCXGXG motif" evidence="11">
    <location>
        <begin position="173"/>
        <end position="180"/>
    </location>
</feature>
<comment type="domain">
    <text evidence="11">The J domain is necessary and sufficient to stimulate DnaK ATPase activity. Zinc center 1 plays an important role in the autonomous, DnaK-independent chaperone activity of DnaJ. Zinc center 2 is essential for interaction with DnaK and for DnaJ activity.</text>
</comment>
<dbReference type="FunFam" id="2.60.260.20:FF:000004">
    <property type="entry name" value="Molecular chaperone DnaJ"/>
    <property type="match status" value="1"/>
</dbReference>
<evidence type="ECO:0000256" key="3">
    <source>
        <dbReference type="ARBA" id="ARBA00022490"/>
    </source>
</evidence>
<dbReference type="PANTHER" id="PTHR43096:SF52">
    <property type="entry name" value="DNAJ HOMOLOG 1, MITOCHONDRIAL-RELATED"/>
    <property type="match status" value="1"/>
</dbReference>